<keyword evidence="2" id="KW-1185">Reference proteome</keyword>
<dbReference type="Pfam" id="PF04229">
    <property type="entry name" value="GrpB"/>
    <property type="match status" value="1"/>
</dbReference>
<dbReference type="Gene3D" id="3.30.460.10">
    <property type="entry name" value="Beta Polymerase, domain 2"/>
    <property type="match status" value="1"/>
</dbReference>
<protein>
    <submittedName>
        <fullName evidence="1">GrpB family protein</fullName>
    </submittedName>
</protein>
<dbReference type="RefSeq" id="WP_204729537.1">
    <property type="nucleotide sequence ID" value="NZ_JAFBDK010000008.1"/>
</dbReference>
<organism evidence="1 2">
    <name type="scientific">Jeotgalibacillus terrae</name>
    <dbReference type="NCBI Taxonomy" id="587735"/>
    <lineage>
        <taxon>Bacteria</taxon>
        <taxon>Bacillati</taxon>
        <taxon>Bacillota</taxon>
        <taxon>Bacilli</taxon>
        <taxon>Bacillales</taxon>
        <taxon>Caryophanaceae</taxon>
        <taxon>Jeotgalibacillus</taxon>
    </lineage>
</organism>
<dbReference type="Proteomes" id="UP001597561">
    <property type="component" value="Unassembled WGS sequence"/>
</dbReference>
<dbReference type="InterPro" id="IPR007344">
    <property type="entry name" value="GrpB/CoaE"/>
</dbReference>
<dbReference type="SUPFAM" id="SSF81301">
    <property type="entry name" value="Nucleotidyltransferase"/>
    <property type="match status" value="1"/>
</dbReference>
<dbReference type="PANTHER" id="PTHR34822">
    <property type="entry name" value="GRPB DOMAIN PROTEIN (AFU_ORTHOLOGUE AFUA_1G01530)"/>
    <property type="match status" value="1"/>
</dbReference>
<gene>
    <name evidence="1" type="ORF">ACFS5P_07795</name>
</gene>
<proteinExistence type="predicted"/>
<dbReference type="EMBL" id="JBHUPG010000012">
    <property type="protein sequence ID" value="MFD2911777.1"/>
    <property type="molecule type" value="Genomic_DNA"/>
</dbReference>
<accession>A0ABW5ZJQ5</accession>
<evidence type="ECO:0000313" key="2">
    <source>
        <dbReference type="Proteomes" id="UP001597561"/>
    </source>
</evidence>
<evidence type="ECO:0000313" key="1">
    <source>
        <dbReference type="EMBL" id="MFD2911777.1"/>
    </source>
</evidence>
<sequence length="173" mass="19916">MKVTVRAYNSNWPHLFKEEAEKLKVIFGDQLIDIYHIGSTSVPGLHAKPIIDMLPVLKDIKIADQLASEMEDLGYEALGEYGLPGRRYFRKGADNRTHHVHMYDPSSNDEIERHVAVRDYLRQHPEAAAEYGALKVKLAEAYPNHIESYIDGKNDFVQQLESRAVQWKQLQEK</sequence>
<reference evidence="2" key="1">
    <citation type="journal article" date="2019" name="Int. J. Syst. Evol. Microbiol.">
        <title>The Global Catalogue of Microorganisms (GCM) 10K type strain sequencing project: providing services to taxonomists for standard genome sequencing and annotation.</title>
        <authorList>
            <consortium name="The Broad Institute Genomics Platform"/>
            <consortium name="The Broad Institute Genome Sequencing Center for Infectious Disease"/>
            <person name="Wu L."/>
            <person name="Ma J."/>
        </authorList>
    </citation>
    <scope>NUCLEOTIDE SEQUENCE [LARGE SCALE GENOMIC DNA]</scope>
    <source>
        <strain evidence="2">KCTC 13528</strain>
    </source>
</reference>
<comment type="caution">
    <text evidence="1">The sequence shown here is derived from an EMBL/GenBank/DDBJ whole genome shotgun (WGS) entry which is preliminary data.</text>
</comment>
<name>A0ABW5ZJQ5_9BACL</name>
<dbReference type="InterPro" id="IPR043519">
    <property type="entry name" value="NT_sf"/>
</dbReference>
<dbReference type="PANTHER" id="PTHR34822:SF1">
    <property type="entry name" value="GRPB FAMILY PROTEIN"/>
    <property type="match status" value="1"/>
</dbReference>